<feature type="compositionally biased region" description="Basic residues" evidence="1">
    <location>
        <begin position="57"/>
        <end position="68"/>
    </location>
</feature>
<evidence type="ECO:0000313" key="3">
    <source>
        <dbReference type="Proteomes" id="UP000033140"/>
    </source>
</evidence>
<evidence type="ECO:0000256" key="1">
    <source>
        <dbReference type="SAM" id="MobiDB-lite"/>
    </source>
</evidence>
<protein>
    <submittedName>
        <fullName evidence="2">Uncharacterized protein</fullName>
    </submittedName>
</protein>
<dbReference type="AlphaFoldDB" id="A0A0E9NKI5"/>
<dbReference type="Proteomes" id="UP000033140">
    <property type="component" value="Unassembled WGS sequence"/>
</dbReference>
<proteinExistence type="predicted"/>
<reference evidence="2 3" key="1">
    <citation type="journal article" date="2011" name="J. Gen. Appl. Microbiol.">
        <title>Draft genome sequencing of the enigmatic yeast Saitoella complicata.</title>
        <authorList>
            <person name="Nishida H."/>
            <person name="Hamamoto M."/>
            <person name="Sugiyama J."/>
        </authorList>
    </citation>
    <scope>NUCLEOTIDE SEQUENCE [LARGE SCALE GENOMIC DNA]</scope>
    <source>
        <strain evidence="2 3">NRRL Y-17804</strain>
    </source>
</reference>
<reference evidence="2 3" key="3">
    <citation type="journal article" date="2015" name="Genome Announc.">
        <title>Draft Genome Sequence of the Archiascomycetous Yeast Saitoella complicata.</title>
        <authorList>
            <person name="Yamauchi K."/>
            <person name="Kondo S."/>
            <person name="Hamamoto M."/>
            <person name="Takahashi Y."/>
            <person name="Ogura Y."/>
            <person name="Hayashi T."/>
            <person name="Nishida H."/>
        </authorList>
    </citation>
    <scope>NUCLEOTIDE SEQUENCE [LARGE SCALE GENOMIC DNA]</scope>
    <source>
        <strain evidence="2 3">NRRL Y-17804</strain>
    </source>
</reference>
<reference evidence="2 3" key="2">
    <citation type="journal article" date="2014" name="J. Gen. Appl. Microbiol.">
        <title>The early diverging ascomycetous budding yeast Saitoella complicata has three histone deacetylases belonging to the Clr6, Hos2, and Rpd3 lineages.</title>
        <authorList>
            <person name="Nishida H."/>
            <person name="Matsumoto T."/>
            <person name="Kondo S."/>
            <person name="Hamamoto M."/>
            <person name="Yoshikawa H."/>
        </authorList>
    </citation>
    <scope>NUCLEOTIDE SEQUENCE [LARGE SCALE GENOMIC DNA]</scope>
    <source>
        <strain evidence="2 3">NRRL Y-17804</strain>
    </source>
</reference>
<keyword evidence="3" id="KW-1185">Reference proteome</keyword>
<comment type="caution">
    <text evidence="2">The sequence shown here is derived from an EMBL/GenBank/DDBJ whole genome shotgun (WGS) entry which is preliminary data.</text>
</comment>
<feature type="region of interest" description="Disordered" evidence="1">
    <location>
        <begin position="41"/>
        <end position="68"/>
    </location>
</feature>
<sequence length="68" mass="8197">MYLGNIPERSWALLSMNIFTKHDNGRTTECIMPKRLIQKRRYPQESSSSHQHFFNRLAHRTKSRIPRK</sequence>
<gene>
    <name evidence="2" type="ORF">G7K_4499-t1</name>
</gene>
<evidence type="ECO:0000313" key="2">
    <source>
        <dbReference type="EMBL" id="GAO50372.1"/>
    </source>
</evidence>
<dbReference type="EMBL" id="BACD03000032">
    <property type="protein sequence ID" value="GAO50372.1"/>
    <property type="molecule type" value="Genomic_DNA"/>
</dbReference>
<name>A0A0E9NKI5_SAICN</name>
<organism evidence="2 3">
    <name type="scientific">Saitoella complicata (strain BCRC 22490 / CBS 7301 / JCM 7358 / NBRC 10748 / NRRL Y-17804)</name>
    <dbReference type="NCBI Taxonomy" id="698492"/>
    <lineage>
        <taxon>Eukaryota</taxon>
        <taxon>Fungi</taxon>
        <taxon>Dikarya</taxon>
        <taxon>Ascomycota</taxon>
        <taxon>Taphrinomycotina</taxon>
        <taxon>Taphrinomycotina incertae sedis</taxon>
        <taxon>Saitoella</taxon>
    </lineage>
</organism>
<accession>A0A0E9NKI5</accession>